<protein>
    <submittedName>
        <fullName evidence="2">Uncharacterized protein</fullName>
    </submittedName>
</protein>
<keyword evidence="1" id="KW-1133">Transmembrane helix</keyword>
<sequence length="59" mass="6933">MSLCWNIHSQSRLNEGTVKAMLPGHFYMFLIFILIYNIILHIDIDIELEHTLWHVPAAI</sequence>
<dbReference type="EMBL" id="GBXM01025021">
    <property type="protein sequence ID" value="JAH83556.1"/>
    <property type="molecule type" value="Transcribed_RNA"/>
</dbReference>
<proteinExistence type="predicted"/>
<keyword evidence="1" id="KW-0472">Membrane</keyword>
<evidence type="ECO:0000313" key="2">
    <source>
        <dbReference type="EMBL" id="JAH83556.1"/>
    </source>
</evidence>
<accession>A0A0E9VZQ5</accession>
<organism evidence="2">
    <name type="scientific">Anguilla anguilla</name>
    <name type="common">European freshwater eel</name>
    <name type="synonym">Muraena anguilla</name>
    <dbReference type="NCBI Taxonomy" id="7936"/>
    <lineage>
        <taxon>Eukaryota</taxon>
        <taxon>Metazoa</taxon>
        <taxon>Chordata</taxon>
        <taxon>Craniata</taxon>
        <taxon>Vertebrata</taxon>
        <taxon>Euteleostomi</taxon>
        <taxon>Actinopterygii</taxon>
        <taxon>Neopterygii</taxon>
        <taxon>Teleostei</taxon>
        <taxon>Anguilliformes</taxon>
        <taxon>Anguillidae</taxon>
        <taxon>Anguilla</taxon>
    </lineage>
</organism>
<name>A0A0E9VZQ5_ANGAN</name>
<evidence type="ECO:0000256" key="1">
    <source>
        <dbReference type="SAM" id="Phobius"/>
    </source>
</evidence>
<reference evidence="2" key="2">
    <citation type="journal article" date="2015" name="Fish Shellfish Immunol.">
        <title>Early steps in the European eel (Anguilla anguilla)-Vibrio vulnificus interaction in the gills: Role of the RtxA13 toxin.</title>
        <authorList>
            <person name="Callol A."/>
            <person name="Pajuelo D."/>
            <person name="Ebbesson L."/>
            <person name="Teles M."/>
            <person name="MacKenzie S."/>
            <person name="Amaro C."/>
        </authorList>
    </citation>
    <scope>NUCLEOTIDE SEQUENCE</scope>
</reference>
<keyword evidence="1" id="KW-0812">Transmembrane</keyword>
<dbReference type="AlphaFoldDB" id="A0A0E9VZQ5"/>
<feature type="transmembrane region" description="Helical" evidence="1">
    <location>
        <begin position="20"/>
        <end position="40"/>
    </location>
</feature>
<reference evidence="2" key="1">
    <citation type="submission" date="2014-11" db="EMBL/GenBank/DDBJ databases">
        <authorList>
            <person name="Amaro Gonzalez C."/>
        </authorList>
    </citation>
    <scope>NUCLEOTIDE SEQUENCE</scope>
</reference>